<evidence type="ECO:0008006" key="6">
    <source>
        <dbReference type="Google" id="ProtNLM"/>
    </source>
</evidence>
<dbReference type="Pfam" id="PF00201">
    <property type="entry name" value="UDPGT"/>
    <property type="match status" value="1"/>
</dbReference>
<dbReference type="InterPro" id="IPR002213">
    <property type="entry name" value="UDP_glucos_trans"/>
</dbReference>
<dbReference type="SUPFAM" id="SSF53756">
    <property type="entry name" value="UDP-Glycosyltransferase/glycogen phosphorylase"/>
    <property type="match status" value="1"/>
</dbReference>
<proteinExistence type="inferred from homology"/>
<organism evidence="4 5">
    <name type="scientific">Acer yangbiense</name>
    <dbReference type="NCBI Taxonomy" id="1000413"/>
    <lineage>
        <taxon>Eukaryota</taxon>
        <taxon>Viridiplantae</taxon>
        <taxon>Streptophyta</taxon>
        <taxon>Embryophyta</taxon>
        <taxon>Tracheophyta</taxon>
        <taxon>Spermatophyta</taxon>
        <taxon>Magnoliopsida</taxon>
        <taxon>eudicotyledons</taxon>
        <taxon>Gunneridae</taxon>
        <taxon>Pentapetalae</taxon>
        <taxon>rosids</taxon>
        <taxon>malvids</taxon>
        <taxon>Sapindales</taxon>
        <taxon>Sapindaceae</taxon>
        <taxon>Hippocastanoideae</taxon>
        <taxon>Acereae</taxon>
        <taxon>Acer</taxon>
    </lineage>
</organism>
<dbReference type="Proteomes" id="UP000323000">
    <property type="component" value="Chromosome 5"/>
</dbReference>
<dbReference type="GO" id="GO:0035251">
    <property type="term" value="F:UDP-glucosyltransferase activity"/>
    <property type="evidence" value="ECO:0007669"/>
    <property type="project" value="TreeGrafter"/>
</dbReference>
<dbReference type="Gene3D" id="3.40.50.2000">
    <property type="entry name" value="Glycogen Phosphorylase B"/>
    <property type="match status" value="2"/>
</dbReference>
<dbReference type="PANTHER" id="PTHR48047:SF218">
    <property type="entry name" value="GLYCOSYLTRANSFERASE"/>
    <property type="match status" value="1"/>
</dbReference>
<evidence type="ECO:0000313" key="4">
    <source>
        <dbReference type="EMBL" id="TXG60927.1"/>
    </source>
</evidence>
<dbReference type="CDD" id="cd03784">
    <property type="entry name" value="GT1_Gtf-like"/>
    <property type="match status" value="1"/>
</dbReference>
<evidence type="ECO:0000256" key="1">
    <source>
        <dbReference type="ARBA" id="ARBA00009995"/>
    </source>
</evidence>
<keyword evidence="3" id="KW-0808">Transferase</keyword>
<evidence type="ECO:0000256" key="2">
    <source>
        <dbReference type="ARBA" id="ARBA00022676"/>
    </source>
</evidence>
<dbReference type="FunFam" id="3.40.50.2000:FF:000060">
    <property type="entry name" value="Glycosyltransferase"/>
    <property type="match status" value="1"/>
</dbReference>
<protein>
    <recommendedName>
        <fullName evidence="6">UDP-glycosyltransferases domain-containing protein</fullName>
    </recommendedName>
</protein>
<dbReference type="OrthoDB" id="5835829at2759"/>
<accession>A0A5C7HV08</accession>
<reference evidence="5" key="1">
    <citation type="journal article" date="2019" name="Gigascience">
        <title>De novo genome assembly of the endangered Acer yangbiense, a plant species with extremely small populations endemic to Yunnan Province, China.</title>
        <authorList>
            <person name="Yang J."/>
            <person name="Wariss H.M."/>
            <person name="Tao L."/>
            <person name="Zhang R."/>
            <person name="Yun Q."/>
            <person name="Hollingsworth P."/>
            <person name="Dao Z."/>
            <person name="Luo G."/>
            <person name="Guo H."/>
            <person name="Ma Y."/>
            <person name="Sun W."/>
        </authorList>
    </citation>
    <scope>NUCLEOTIDE SEQUENCE [LARGE SCALE GENOMIC DNA]</scope>
    <source>
        <strain evidence="5">cv. Malutang</strain>
    </source>
</reference>
<dbReference type="EMBL" id="VAHF01000005">
    <property type="protein sequence ID" value="TXG60927.1"/>
    <property type="molecule type" value="Genomic_DNA"/>
</dbReference>
<comment type="similarity">
    <text evidence="1">Belongs to the UDP-glycosyltransferase family.</text>
</comment>
<keyword evidence="5" id="KW-1185">Reference proteome</keyword>
<comment type="caution">
    <text evidence="4">The sequence shown here is derived from an EMBL/GenBank/DDBJ whole genome shotgun (WGS) entry which is preliminary data.</text>
</comment>
<sequence>MDASATEQHIVVFPFMSQGHISSITRHLKGSFKPWFLDDDSPLSKFIADSGDTDHESWGVILNSPALLYDDEINGNHFKSPLSANYLYWLDDHFTKPALVICISFGTQAHLSGADLDEIGFGLEMSGHEFLWVIKSKTWCPKDGLEKRVRGKGLMVRGWVEQRSVLAHPAVGGFSSHCGWNSVLGSLSMGVPFLAFPMNAEQPLNAKQVVNELKEGLRVEMGGPSGWGKLSIQRHSISNGVRELMGENGKKVRIKAEELGRAARQAVKEGGTSYNSMTELINKLCARHAGVSS</sequence>
<name>A0A5C7HV08_9ROSI</name>
<gene>
    <name evidence="4" type="ORF">EZV62_012290</name>
</gene>
<evidence type="ECO:0000256" key="3">
    <source>
        <dbReference type="ARBA" id="ARBA00022679"/>
    </source>
</evidence>
<evidence type="ECO:0000313" key="5">
    <source>
        <dbReference type="Proteomes" id="UP000323000"/>
    </source>
</evidence>
<dbReference type="PANTHER" id="PTHR48047">
    <property type="entry name" value="GLYCOSYLTRANSFERASE"/>
    <property type="match status" value="1"/>
</dbReference>
<keyword evidence="2" id="KW-0328">Glycosyltransferase</keyword>
<dbReference type="AlphaFoldDB" id="A0A5C7HV08"/>